<dbReference type="GO" id="GO:0032259">
    <property type="term" value="P:methylation"/>
    <property type="evidence" value="ECO:0007669"/>
    <property type="project" value="UniProtKB-KW"/>
</dbReference>
<dbReference type="PANTHER" id="PTHR47816">
    <property type="entry name" value="RIBOSOMAL RNA SMALL SUBUNIT METHYLTRANSFERASE C"/>
    <property type="match status" value="1"/>
</dbReference>
<keyword evidence="5" id="KW-1185">Reference proteome</keyword>
<dbReference type="InterPro" id="IPR029063">
    <property type="entry name" value="SAM-dependent_MTases_sf"/>
</dbReference>
<dbReference type="SUPFAM" id="SSF53335">
    <property type="entry name" value="S-adenosyl-L-methionine-dependent methyltransferases"/>
    <property type="match status" value="1"/>
</dbReference>
<dbReference type="RefSeq" id="WP_213413120.1">
    <property type="nucleotide sequence ID" value="NZ_BOVK01000045.1"/>
</dbReference>
<dbReference type="InterPro" id="IPR007848">
    <property type="entry name" value="Small_mtfrase_dom"/>
</dbReference>
<sequence length="198" mass="21564">MSDHYYSQQPGSEHDRRLIETSLSGVKLSFITDAGVFSKGGLDEGSALLIEQFEAAPGARIADVGCGYGPIGLYLAKRIPESAVTMLDMNERALDLARENAARNGITGVRVLASDGLQAVKEEKFDAIATNPPIRAGKATVHRIFEEAHDCLEAGGALWVVIRTKQGAPSAKRKLESMFEQVDERAKNKGYRIYRAIK</sequence>
<dbReference type="Pfam" id="PF05175">
    <property type="entry name" value="MTS"/>
    <property type="match status" value="1"/>
</dbReference>
<protein>
    <submittedName>
        <fullName evidence="4">Class I SAM-dependent methyltransferase</fullName>
    </submittedName>
</protein>
<name>A0A8J4M3Q5_9BACL</name>
<dbReference type="EMBL" id="BOVK01000045">
    <property type="protein sequence ID" value="GIQ70327.1"/>
    <property type="molecule type" value="Genomic_DNA"/>
</dbReference>
<proteinExistence type="predicted"/>
<dbReference type="Proteomes" id="UP000677918">
    <property type="component" value="Unassembled WGS sequence"/>
</dbReference>
<dbReference type="InterPro" id="IPR046977">
    <property type="entry name" value="RsmC/RlmG"/>
</dbReference>
<dbReference type="AlphaFoldDB" id="A0A8J4M3Q5"/>
<dbReference type="CDD" id="cd02440">
    <property type="entry name" value="AdoMet_MTases"/>
    <property type="match status" value="1"/>
</dbReference>
<evidence type="ECO:0000313" key="4">
    <source>
        <dbReference type="EMBL" id="GIQ70327.1"/>
    </source>
</evidence>
<evidence type="ECO:0000256" key="1">
    <source>
        <dbReference type="ARBA" id="ARBA00022603"/>
    </source>
</evidence>
<evidence type="ECO:0000256" key="2">
    <source>
        <dbReference type="ARBA" id="ARBA00022679"/>
    </source>
</evidence>
<dbReference type="GO" id="GO:0008757">
    <property type="term" value="F:S-adenosylmethionine-dependent methyltransferase activity"/>
    <property type="evidence" value="ECO:0007669"/>
    <property type="project" value="InterPro"/>
</dbReference>
<dbReference type="Gene3D" id="3.40.50.150">
    <property type="entry name" value="Vaccinia Virus protein VP39"/>
    <property type="match status" value="1"/>
</dbReference>
<keyword evidence="2" id="KW-0808">Transferase</keyword>
<evidence type="ECO:0000313" key="5">
    <source>
        <dbReference type="Proteomes" id="UP000677918"/>
    </source>
</evidence>
<organism evidence="4 5">
    <name type="scientific">Xylanibacillus composti</name>
    <dbReference type="NCBI Taxonomy" id="1572762"/>
    <lineage>
        <taxon>Bacteria</taxon>
        <taxon>Bacillati</taxon>
        <taxon>Bacillota</taxon>
        <taxon>Bacilli</taxon>
        <taxon>Bacillales</taxon>
        <taxon>Paenibacillaceae</taxon>
        <taxon>Xylanibacillus</taxon>
    </lineage>
</organism>
<comment type="caution">
    <text evidence="4">The sequence shown here is derived from an EMBL/GenBank/DDBJ whole genome shotgun (WGS) entry which is preliminary data.</text>
</comment>
<reference evidence="4" key="1">
    <citation type="submission" date="2021-04" db="EMBL/GenBank/DDBJ databases">
        <title>Draft genome sequence of Xylanibacillus composti strain K13.</title>
        <authorList>
            <person name="Uke A."/>
            <person name="Chhe C."/>
            <person name="Baramee S."/>
            <person name="Kosugi A."/>
        </authorList>
    </citation>
    <scope>NUCLEOTIDE SEQUENCE</scope>
    <source>
        <strain evidence="4">K13</strain>
    </source>
</reference>
<dbReference type="PANTHER" id="PTHR47816:SF4">
    <property type="entry name" value="RIBOSOMAL RNA SMALL SUBUNIT METHYLTRANSFERASE C"/>
    <property type="match status" value="1"/>
</dbReference>
<evidence type="ECO:0000259" key="3">
    <source>
        <dbReference type="Pfam" id="PF05175"/>
    </source>
</evidence>
<keyword evidence="1 4" id="KW-0489">Methyltransferase</keyword>
<accession>A0A8J4M3Q5</accession>
<gene>
    <name evidence="4" type="ORF">XYCOK13_31510</name>
</gene>
<feature type="domain" description="Methyltransferase small" evidence="3">
    <location>
        <begin position="28"/>
        <end position="195"/>
    </location>
</feature>